<accession>A0A1F5MK81</accession>
<evidence type="ECO:0000313" key="1">
    <source>
        <dbReference type="EMBL" id="OGE65765.1"/>
    </source>
</evidence>
<protein>
    <submittedName>
        <fullName evidence="1">Uncharacterized protein</fullName>
    </submittedName>
</protein>
<name>A0A1F5MK81_9BACT</name>
<dbReference type="AlphaFoldDB" id="A0A1F5MK81"/>
<comment type="caution">
    <text evidence="1">The sequence shown here is derived from an EMBL/GenBank/DDBJ whole genome shotgun (WGS) entry which is preliminary data.</text>
</comment>
<sequence>MPEVKNNFVPIDQINSERLRVSLKLPPFIPAHQLGINVDRIIWLCDIAGIDHLRVESVNQGTSGFLPVVVGMTEQGSAIAGKIGLKTEVKTYSSDADQLDNEIEDRDFTLRQTNAKVSLNIDEVTSQIQEDQTITKGLRSPDPWSNILDQSIKQCLIKEGTNHLLLGLNKREWIGAALFWAYIGLSSADLDPYSIFLVHRSPHIPTLLQFGLQFLVSSTTVNCFKYFENRFKGNSKYRFSLFYGPQYDRALIINTLGRAGKIAKTLPE</sequence>
<gene>
    <name evidence="1" type="ORF">A3B49_00055</name>
</gene>
<organism evidence="1 2">
    <name type="scientific">Candidatus Daviesbacteria bacterium RIFCSPLOWO2_01_FULL_40_24</name>
    <dbReference type="NCBI Taxonomy" id="1797787"/>
    <lineage>
        <taxon>Bacteria</taxon>
        <taxon>Candidatus Daviesiibacteriota</taxon>
    </lineage>
</organism>
<proteinExistence type="predicted"/>
<dbReference type="EMBL" id="MFDO01000008">
    <property type="protein sequence ID" value="OGE65765.1"/>
    <property type="molecule type" value="Genomic_DNA"/>
</dbReference>
<reference evidence="1 2" key="1">
    <citation type="journal article" date="2016" name="Nat. Commun.">
        <title>Thousands of microbial genomes shed light on interconnected biogeochemical processes in an aquifer system.</title>
        <authorList>
            <person name="Anantharaman K."/>
            <person name="Brown C.T."/>
            <person name="Hug L.A."/>
            <person name="Sharon I."/>
            <person name="Castelle C.J."/>
            <person name="Probst A.J."/>
            <person name="Thomas B.C."/>
            <person name="Singh A."/>
            <person name="Wilkins M.J."/>
            <person name="Karaoz U."/>
            <person name="Brodie E.L."/>
            <person name="Williams K.H."/>
            <person name="Hubbard S.S."/>
            <person name="Banfield J.F."/>
        </authorList>
    </citation>
    <scope>NUCLEOTIDE SEQUENCE [LARGE SCALE GENOMIC DNA]</scope>
</reference>
<evidence type="ECO:0000313" key="2">
    <source>
        <dbReference type="Proteomes" id="UP000178017"/>
    </source>
</evidence>
<dbReference type="Proteomes" id="UP000178017">
    <property type="component" value="Unassembled WGS sequence"/>
</dbReference>